<evidence type="ECO:0000313" key="2">
    <source>
        <dbReference type="Proteomes" id="UP001374535"/>
    </source>
</evidence>
<protein>
    <submittedName>
        <fullName evidence="1">Uncharacterized protein</fullName>
    </submittedName>
</protein>
<name>A0AAQ3RHD3_VIGMU</name>
<dbReference type="AlphaFoldDB" id="A0AAQ3RHD3"/>
<keyword evidence="2" id="KW-1185">Reference proteome</keyword>
<gene>
    <name evidence="1" type="ORF">V8G54_034521</name>
</gene>
<dbReference type="EMBL" id="CP144691">
    <property type="protein sequence ID" value="WVY95433.1"/>
    <property type="molecule type" value="Genomic_DNA"/>
</dbReference>
<proteinExistence type="predicted"/>
<dbReference type="Proteomes" id="UP001374535">
    <property type="component" value="Chromosome 10"/>
</dbReference>
<evidence type="ECO:0000313" key="1">
    <source>
        <dbReference type="EMBL" id="WVY95433.1"/>
    </source>
</evidence>
<feature type="non-terminal residue" evidence="1">
    <location>
        <position position="1"/>
    </location>
</feature>
<accession>A0AAQ3RHD3</accession>
<sequence>CVWIREVIRVLWQQQKHFWYQCLKKKKKKRGTEAHKRKGTGDEKGGYFFREAEKESILANQRNFSTKVSFHPILANLFELEDESVSCMKAHGNNMVACLVSIPFPRACLA</sequence>
<reference evidence="1 2" key="1">
    <citation type="journal article" date="2023" name="Life. Sci Alliance">
        <title>Evolutionary insights into 3D genome organization and epigenetic landscape of Vigna mungo.</title>
        <authorList>
            <person name="Junaid A."/>
            <person name="Singh B."/>
            <person name="Bhatia S."/>
        </authorList>
    </citation>
    <scope>NUCLEOTIDE SEQUENCE [LARGE SCALE GENOMIC DNA]</scope>
    <source>
        <strain evidence="1">Urdbean</strain>
    </source>
</reference>
<organism evidence="1 2">
    <name type="scientific">Vigna mungo</name>
    <name type="common">Black gram</name>
    <name type="synonym">Phaseolus mungo</name>
    <dbReference type="NCBI Taxonomy" id="3915"/>
    <lineage>
        <taxon>Eukaryota</taxon>
        <taxon>Viridiplantae</taxon>
        <taxon>Streptophyta</taxon>
        <taxon>Embryophyta</taxon>
        <taxon>Tracheophyta</taxon>
        <taxon>Spermatophyta</taxon>
        <taxon>Magnoliopsida</taxon>
        <taxon>eudicotyledons</taxon>
        <taxon>Gunneridae</taxon>
        <taxon>Pentapetalae</taxon>
        <taxon>rosids</taxon>
        <taxon>fabids</taxon>
        <taxon>Fabales</taxon>
        <taxon>Fabaceae</taxon>
        <taxon>Papilionoideae</taxon>
        <taxon>50 kb inversion clade</taxon>
        <taxon>NPAAA clade</taxon>
        <taxon>indigoferoid/millettioid clade</taxon>
        <taxon>Phaseoleae</taxon>
        <taxon>Vigna</taxon>
    </lineage>
</organism>